<dbReference type="EMBL" id="JAWDGP010007701">
    <property type="protein sequence ID" value="KAK3708257.1"/>
    <property type="molecule type" value="Genomic_DNA"/>
</dbReference>
<evidence type="ECO:0000313" key="1">
    <source>
        <dbReference type="EMBL" id="KAK3708257.1"/>
    </source>
</evidence>
<accession>A0AAE1CLL8</accession>
<name>A0AAE1CLL8_9GAST</name>
<protein>
    <submittedName>
        <fullName evidence="1">Uncharacterized protein</fullName>
    </submittedName>
</protein>
<evidence type="ECO:0000313" key="2">
    <source>
        <dbReference type="Proteomes" id="UP001283361"/>
    </source>
</evidence>
<organism evidence="1 2">
    <name type="scientific">Elysia crispata</name>
    <name type="common">lettuce slug</name>
    <dbReference type="NCBI Taxonomy" id="231223"/>
    <lineage>
        <taxon>Eukaryota</taxon>
        <taxon>Metazoa</taxon>
        <taxon>Spiralia</taxon>
        <taxon>Lophotrochozoa</taxon>
        <taxon>Mollusca</taxon>
        <taxon>Gastropoda</taxon>
        <taxon>Heterobranchia</taxon>
        <taxon>Euthyneura</taxon>
        <taxon>Panpulmonata</taxon>
        <taxon>Sacoglossa</taxon>
        <taxon>Placobranchoidea</taxon>
        <taxon>Plakobranchidae</taxon>
        <taxon>Elysia</taxon>
    </lineage>
</organism>
<dbReference type="Proteomes" id="UP001283361">
    <property type="component" value="Unassembled WGS sequence"/>
</dbReference>
<sequence length="91" mass="10224">MAATRGLVAFLFELVPSNWRNSPHRDLLKMYQRGISQEGQIKIEDYVLEDVESFCYLGNIIDKEGKTAAEVKARIAKAQAALHLINCAEQS</sequence>
<gene>
    <name evidence="1" type="ORF">RRG08_023659</name>
</gene>
<reference evidence="1" key="1">
    <citation type="journal article" date="2023" name="G3 (Bethesda)">
        <title>A reference genome for the long-term kleptoplast-retaining sea slug Elysia crispata morphotype clarki.</title>
        <authorList>
            <person name="Eastman K.E."/>
            <person name="Pendleton A.L."/>
            <person name="Shaikh M.A."/>
            <person name="Suttiyut T."/>
            <person name="Ogas R."/>
            <person name="Tomko P."/>
            <person name="Gavelis G."/>
            <person name="Widhalm J.R."/>
            <person name="Wisecaver J.H."/>
        </authorList>
    </citation>
    <scope>NUCLEOTIDE SEQUENCE</scope>
    <source>
        <strain evidence="1">ECLA1</strain>
    </source>
</reference>
<keyword evidence="2" id="KW-1185">Reference proteome</keyword>
<dbReference type="AlphaFoldDB" id="A0AAE1CLL8"/>
<comment type="caution">
    <text evidence="1">The sequence shown here is derived from an EMBL/GenBank/DDBJ whole genome shotgun (WGS) entry which is preliminary data.</text>
</comment>
<proteinExistence type="predicted"/>